<organism evidence="2 3">
    <name type="scientific">Leucobacter muris</name>
    <dbReference type="NCBI Taxonomy" id="1935379"/>
    <lineage>
        <taxon>Bacteria</taxon>
        <taxon>Bacillati</taxon>
        <taxon>Actinomycetota</taxon>
        <taxon>Actinomycetes</taxon>
        <taxon>Micrococcales</taxon>
        <taxon>Microbacteriaceae</taxon>
        <taxon>Leucobacter</taxon>
    </lineage>
</organism>
<dbReference type="RefSeq" id="WP_128386643.1">
    <property type="nucleotide sequence ID" value="NZ_CP035037.1"/>
</dbReference>
<sequence length="110" mass="12407">MALDGDMPRSRSTDPTTSVDAGRSVQVVHSRDYVLQTLRVFGPMADHELVAFHEVDAQGRYTFGIFSPQRLRSARAELVSLGHVESIENLFRKTSSGRRAHVWRAVPREE</sequence>
<proteinExistence type="predicted"/>
<keyword evidence="3" id="KW-1185">Reference proteome</keyword>
<dbReference type="Proteomes" id="UP000285768">
    <property type="component" value="Chromosome"/>
</dbReference>
<evidence type="ECO:0000256" key="1">
    <source>
        <dbReference type="SAM" id="MobiDB-lite"/>
    </source>
</evidence>
<protein>
    <submittedName>
        <fullName evidence="2">Uncharacterized protein</fullName>
    </submittedName>
</protein>
<dbReference type="EMBL" id="CP035037">
    <property type="protein sequence ID" value="QAB17515.1"/>
    <property type="molecule type" value="Genomic_DNA"/>
</dbReference>
<accession>A0ABX5QEQ8</accession>
<name>A0ABX5QEQ8_9MICO</name>
<gene>
    <name evidence="2" type="ORF">Leucomu_05890</name>
</gene>
<feature type="region of interest" description="Disordered" evidence="1">
    <location>
        <begin position="1"/>
        <end position="23"/>
    </location>
</feature>
<evidence type="ECO:0000313" key="3">
    <source>
        <dbReference type="Proteomes" id="UP000285768"/>
    </source>
</evidence>
<evidence type="ECO:0000313" key="2">
    <source>
        <dbReference type="EMBL" id="QAB17515.1"/>
    </source>
</evidence>
<reference evidence="2 3" key="1">
    <citation type="submission" date="2019-01" db="EMBL/GenBank/DDBJ databases">
        <title>Leucobacter muris sp. nov. isolated from the nose of a laboratory mouse.</title>
        <authorList>
            <person name="Benga L."/>
            <person name="Sproeer C."/>
            <person name="Schumann P."/>
            <person name="Verbarg S."/>
            <person name="Bunk B."/>
            <person name="Engelhardt E."/>
            <person name="Benten P.M."/>
            <person name="Sager M."/>
        </authorList>
    </citation>
    <scope>NUCLEOTIDE SEQUENCE [LARGE SCALE GENOMIC DNA]</scope>
    <source>
        <strain evidence="2 3">DSM 101948</strain>
    </source>
</reference>
<feature type="compositionally biased region" description="Basic and acidic residues" evidence="1">
    <location>
        <begin position="1"/>
        <end position="12"/>
    </location>
</feature>